<proteinExistence type="predicted"/>
<dbReference type="Gene3D" id="1.10.1740.10">
    <property type="match status" value="1"/>
</dbReference>
<evidence type="ECO:0000313" key="2">
    <source>
        <dbReference type="Proteomes" id="UP000198598"/>
    </source>
</evidence>
<evidence type="ECO:0000313" key="1">
    <source>
        <dbReference type="EMBL" id="SFF03195.1"/>
    </source>
</evidence>
<protein>
    <submittedName>
        <fullName evidence="1">RNA polymerase sigma factor, sigma-70 family</fullName>
    </submittedName>
</protein>
<name>A0A1I2FD84_9BACT</name>
<dbReference type="EMBL" id="FOLQ01000025">
    <property type="protein sequence ID" value="SFF03195.1"/>
    <property type="molecule type" value="Genomic_DNA"/>
</dbReference>
<dbReference type="Proteomes" id="UP000198598">
    <property type="component" value="Unassembled WGS sequence"/>
</dbReference>
<reference evidence="1 2" key="1">
    <citation type="submission" date="2016-10" db="EMBL/GenBank/DDBJ databases">
        <authorList>
            <person name="de Groot N.N."/>
        </authorList>
    </citation>
    <scope>NUCLEOTIDE SEQUENCE [LARGE SCALE GENOMIC DNA]</scope>
    <source>
        <strain evidence="1 2">DSM 26130</strain>
    </source>
</reference>
<dbReference type="AlphaFoldDB" id="A0A1I2FD84"/>
<sequence length="232" mass="27770">MKQEDKVPNELMDEADEDLLVIMSMKDDPSNRVKAYKEFYRRYAPFLSNYIKKIVGKQLTIPEQMDMVYRTFTIVYEKSDGFDTRGQKDVDKIRIQIRGWLGRIIKNVFLTYLKEEWKVPWENIDPLIEYSAETTEAEEAPVTYKRQLLDEALEQLSERDREMVLTYYQFYEKGAGNQSLNIPKEVLDPLCKYHKTTTTYFRQIVKRGREKVENYVKSHYQPHLDKSHVQRK</sequence>
<dbReference type="RefSeq" id="WP_093833746.1">
    <property type="nucleotide sequence ID" value="NZ_FOLQ01000025.1"/>
</dbReference>
<dbReference type="GO" id="GO:0006352">
    <property type="term" value="P:DNA-templated transcription initiation"/>
    <property type="evidence" value="ECO:0007669"/>
    <property type="project" value="InterPro"/>
</dbReference>
<gene>
    <name evidence="1" type="ORF">SAMN05216167_12551</name>
</gene>
<keyword evidence="2" id="KW-1185">Reference proteome</keyword>
<dbReference type="InterPro" id="IPR013325">
    <property type="entry name" value="RNA_pol_sigma_r2"/>
</dbReference>
<accession>A0A1I2FD84</accession>
<dbReference type="OrthoDB" id="1495351at2"/>
<dbReference type="SUPFAM" id="SSF88946">
    <property type="entry name" value="Sigma2 domain of RNA polymerase sigma factors"/>
    <property type="match status" value="1"/>
</dbReference>
<organism evidence="1 2">
    <name type="scientific">Spirosoma endophyticum</name>
    <dbReference type="NCBI Taxonomy" id="662367"/>
    <lineage>
        <taxon>Bacteria</taxon>
        <taxon>Pseudomonadati</taxon>
        <taxon>Bacteroidota</taxon>
        <taxon>Cytophagia</taxon>
        <taxon>Cytophagales</taxon>
        <taxon>Cytophagaceae</taxon>
        <taxon>Spirosoma</taxon>
    </lineage>
</organism>
<dbReference type="GO" id="GO:0003700">
    <property type="term" value="F:DNA-binding transcription factor activity"/>
    <property type="evidence" value="ECO:0007669"/>
    <property type="project" value="InterPro"/>
</dbReference>
<dbReference type="STRING" id="662367.SAMN05216167_12551"/>